<keyword evidence="3" id="KW-0808">Transferase</keyword>
<evidence type="ECO:0000313" key="5">
    <source>
        <dbReference type="EMBL" id="RKH03488.1"/>
    </source>
</evidence>
<dbReference type="Gene3D" id="3.40.47.10">
    <property type="match status" value="2"/>
</dbReference>
<sequence length="974" mass="101509">MPIRERNPLHASGRIPATPSRVGLFVCDLAGRGRIRIGSLHCLAMLKGHLDGIAPVAISGFAFALPGARTLDELAEVLHGGKTTYGQWPEERIPRALYLDPSAAVGAARISTLLGGVVGSRELPEDASGPSKVPHRWVVETAHRALASAGLAPGSLGGQPVPVFLAHSRGGGHGLYDAAVLAVAGQLQPYLVHGAHPNEFSHQELTDLTRKVRQSLRESFGPDFVEDPRERATHRLASAIAEALGTTEKALLVDGNCTGGLAAVELAARELAKGAPWAIAGALSYVDTVNQVLYSNSRLLSSEGCFPFAQKGNGTVISDGVVLLVLTSLERASRERLPIHGVIRGVGGANDGAAEAYMLVPNPRGHALAVRRALDQAGVAPRELGVILAHGTGTRAGDAVEAKVFDRALKAHGEAAQPASPVPVMSIKGNLGHAKEASGLANLVALLALFESGGIPGPVHGDKPRSLLEPGGLIEVERTARSWPAGEQPRIGGVSAIASGGQNYHAVVEDRPSPARAQALLRGTRRSPARSDEPIAIVGMAGAFADAPDLATLWTNLLHGRRAFRRLPFGLGAPLDLDANRFTGSASQYDERPADILRHDPLHYLLVDLARSAATKVSIERGSNIPVVVSAEHCTGYGLRQVAAARLPEIEEHLQRVLRETGKDSKGVARTVRAATKRLSSDLPELWAGSLFNLSPSFMAARIARAFDLTGPTCAIEAGGAAASMGGLEVACGRLASREADAVFWATADMRLGVTRLADEDALGLLSRRDTPTAFDTASDGYLPGEGATVCLLRRLSDAQERGEPVLGIIRAMGSAFGTPDDLGLVSEPAMSLAIRRAYGRCDVSADALAFVECSGSGHPSSDRAELAALGRTLATARARPLPIGAVMPNIGHTGAASGAASLMKALFALAAKRVPPTVGVTTPLVGAADNLRVITGREELKEARFAGVNAAAGGGTHYHVVLEAGPDLQVRGA</sequence>
<dbReference type="Pfam" id="PF02801">
    <property type="entry name" value="Ketoacyl-synt_C"/>
    <property type="match status" value="2"/>
</dbReference>
<organism evidence="5 6">
    <name type="scientific">Corallococcus carmarthensis</name>
    <dbReference type="NCBI Taxonomy" id="2316728"/>
    <lineage>
        <taxon>Bacteria</taxon>
        <taxon>Pseudomonadati</taxon>
        <taxon>Myxococcota</taxon>
        <taxon>Myxococcia</taxon>
        <taxon>Myxococcales</taxon>
        <taxon>Cystobacterineae</taxon>
        <taxon>Myxococcaceae</taxon>
        <taxon>Corallococcus</taxon>
    </lineage>
</organism>
<evidence type="ECO:0000313" key="6">
    <source>
        <dbReference type="Proteomes" id="UP000268313"/>
    </source>
</evidence>
<dbReference type="RefSeq" id="WP_120603020.1">
    <property type="nucleotide sequence ID" value="NZ_RAWE01000040.1"/>
</dbReference>
<dbReference type="GO" id="GO:0006633">
    <property type="term" value="P:fatty acid biosynthetic process"/>
    <property type="evidence" value="ECO:0007669"/>
    <property type="project" value="TreeGrafter"/>
</dbReference>
<dbReference type="InterPro" id="IPR020841">
    <property type="entry name" value="PKS_Beta-ketoAc_synthase_dom"/>
</dbReference>
<dbReference type="EMBL" id="RAWE01000040">
    <property type="protein sequence ID" value="RKH03488.1"/>
    <property type="molecule type" value="Genomic_DNA"/>
</dbReference>
<dbReference type="PANTHER" id="PTHR43775">
    <property type="entry name" value="FATTY ACID SYNTHASE"/>
    <property type="match status" value="1"/>
</dbReference>
<keyword evidence="6" id="KW-1185">Reference proteome</keyword>
<protein>
    <submittedName>
        <fullName evidence="5">Polyketide synthase</fullName>
    </submittedName>
</protein>
<dbReference type="GO" id="GO:0004312">
    <property type="term" value="F:fatty acid synthase activity"/>
    <property type="evidence" value="ECO:0007669"/>
    <property type="project" value="TreeGrafter"/>
</dbReference>
<keyword evidence="1" id="KW-0596">Phosphopantetheine</keyword>
<name>A0A3A8K5A0_9BACT</name>
<dbReference type="PROSITE" id="PS52004">
    <property type="entry name" value="KS3_2"/>
    <property type="match status" value="2"/>
</dbReference>
<accession>A0A3A8K5A0</accession>
<dbReference type="AlphaFoldDB" id="A0A3A8K5A0"/>
<keyword evidence="2" id="KW-0597">Phosphoprotein</keyword>
<dbReference type="InterPro" id="IPR014030">
    <property type="entry name" value="Ketoacyl_synth_N"/>
</dbReference>
<evidence type="ECO:0000256" key="2">
    <source>
        <dbReference type="ARBA" id="ARBA00022553"/>
    </source>
</evidence>
<dbReference type="Pfam" id="PF00109">
    <property type="entry name" value="ketoacyl-synt"/>
    <property type="match status" value="3"/>
</dbReference>
<dbReference type="InterPro" id="IPR014031">
    <property type="entry name" value="Ketoacyl_synth_C"/>
</dbReference>
<dbReference type="CDD" id="cd00833">
    <property type="entry name" value="PKS"/>
    <property type="match status" value="2"/>
</dbReference>
<dbReference type="SMART" id="SM00825">
    <property type="entry name" value="PKS_KS"/>
    <property type="match status" value="1"/>
</dbReference>
<dbReference type="PANTHER" id="PTHR43775:SF37">
    <property type="entry name" value="SI:DKEY-61P9.11"/>
    <property type="match status" value="1"/>
</dbReference>
<proteinExistence type="inferred from homology"/>
<dbReference type="InterPro" id="IPR050091">
    <property type="entry name" value="PKS_NRPS_Biosynth_Enz"/>
</dbReference>
<dbReference type="Proteomes" id="UP000268313">
    <property type="component" value="Unassembled WGS sequence"/>
</dbReference>
<evidence type="ECO:0000259" key="4">
    <source>
        <dbReference type="PROSITE" id="PS52004"/>
    </source>
</evidence>
<gene>
    <name evidence="5" type="ORF">D7X32_13890</name>
</gene>
<evidence type="ECO:0000256" key="3">
    <source>
        <dbReference type="RuleBase" id="RU003694"/>
    </source>
</evidence>
<comment type="similarity">
    <text evidence="3">Belongs to the thiolase-like superfamily. Beta-ketoacyl-ACP synthases family.</text>
</comment>
<feature type="domain" description="Ketosynthase family 3 (KS3)" evidence="4">
    <location>
        <begin position="53"/>
        <end position="510"/>
    </location>
</feature>
<feature type="domain" description="Ketosynthase family 3 (KS3)" evidence="4">
    <location>
        <begin position="532"/>
        <end position="965"/>
    </location>
</feature>
<evidence type="ECO:0000256" key="1">
    <source>
        <dbReference type="ARBA" id="ARBA00022450"/>
    </source>
</evidence>
<dbReference type="SUPFAM" id="SSF53901">
    <property type="entry name" value="Thiolase-like"/>
    <property type="match status" value="4"/>
</dbReference>
<reference evidence="6" key="1">
    <citation type="submission" date="2018-09" db="EMBL/GenBank/DDBJ databases">
        <authorList>
            <person name="Livingstone P.G."/>
            <person name="Whitworth D.E."/>
        </authorList>
    </citation>
    <scope>NUCLEOTIDE SEQUENCE [LARGE SCALE GENOMIC DNA]</scope>
    <source>
        <strain evidence="6">CA043D</strain>
    </source>
</reference>
<dbReference type="InterPro" id="IPR016039">
    <property type="entry name" value="Thiolase-like"/>
</dbReference>
<comment type="caution">
    <text evidence="5">The sequence shown here is derived from an EMBL/GenBank/DDBJ whole genome shotgun (WGS) entry which is preliminary data.</text>
</comment>